<dbReference type="EMBL" id="RWJN01000164">
    <property type="protein sequence ID" value="TCD65789.1"/>
    <property type="molecule type" value="Genomic_DNA"/>
</dbReference>
<name>A0A4R0RL28_9APHY</name>
<accession>A0A4R0RL28</accession>
<feature type="compositionally biased region" description="Polar residues" evidence="1">
    <location>
        <begin position="1"/>
        <end position="20"/>
    </location>
</feature>
<evidence type="ECO:0000313" key="2">
    <source>
        <dbReference type="EMBL" id="TCD65789.1"/>
    </source>
</evidence>
<sequence length="67" mass="6929">MSDKASFTSSSATLVPTSKNDPAVKGKDSDDKAAKTGPTKMSDSAVLFDKLAKEYGWAATTAGKPSM</sequence>
<keyword evidence="3" id="KW-1185">Reference proteome</keyword>
<protein>
    <submittedName>
        <fullName evidence="2">Uncharacterized protein</fullName>
    </submittedName>
</protein>
<feature type="region of interest" description="Disordered" evidence="1">
    <location>
        <begin position="1"/>
        <end position="40"/>
    </location>
</feature>
<evidence type="ECO:0000256" key="1">
    <source>
        <dbReference type="SAM" id="MobiDB-lite"/>
    </source>
</evidence>
<comment type="caution">
    <text evidence="2">The sequence shown here is derived from an EMBL/GenBank/DDBJ whole genome shotgun (WGS) entry which is preliminary data.</text>
</comment>
<feature type="compositionally biased region" description="Basic and acidic residues" evidence="1">
    <location>
        <begin position="22"/>
        <end position="34"/>
    </location>
</feature>
<evidence type="ECO:0000313" key="3">
    <source>
        <dbReference type="Proteomes" id="UP000292702"/>
    </source>
</evidence>
<dbReference type="AlphaFoldDB" id="A0A4R0RL28"/>
<dbReference type="Proteomes" id="UP000292702">
    <property type="component" value="Unassembled WGS sequence"/>
</dbReference>
<reference evidence="2 3" key="1">
    <citation type="submission" date="2018-11" db="EMBL/GenBank/DDBJ databases">
        <title>Genome assembly of Steccherinum ochraceum LE-BIN_3174, the white-rot fungus of the Steccherinaceae family (The Residual Polyporoid clade, Polyporales, Basidiomycota).</title>
        <authorList>
            <person name="Fedorova T.V."/>
            <person name="Glazunova O.A."/>
            <person name="Landesman E.O."/>
            <person name="Moiseenko K.V."/>
            <person name="Psurtseva N.V."/>
            <person name="Savinova O.S."/>
            <person name="Shakhova N.V."/>
            <person name="Tyazhelova T.V."/>
            <person name="Vasina D.V."/>
        </authorList>
    </citation>
    <scope>NUCLEOTIDE SEQUENCE [LARGE SCALE GENOMIC DNA]</scope>
    <source>
        <strain evidence="2 3">LE-BIN_3174</strain>
    </source>
</reference>
<proteinExistence type="predicted"/>
<gene>
    <name evidence="2" type="ORF">EIP91_002228</name>
</gene>
<organism evidence="2 3">
    <name type="scientific">Steccherinum ochraceum</name>
    <dbReference type="NCBI Taxonomy" id="92696"/>
    <lineage>
        <taxon>Eukaryota</taxon>
        <taxon>Fungi</taxon>
        <taxon>Dikarya</taxon>
        <taxon>Basidiomycota</taxon>
        <taxon>Agaricomycotina</taxon>
        <taxon>Agaricomycetes</taxon>
        <taxon>Polyporales</taxon>
        <taxon>Steccherinaceae</taxon>
        <taxon>Steccherinum</taxon>
    </lineage>
</organism>